<organism evidence="1 2">
    <name type="scientific">Pelobates cultripes</name>
    <name type="common">Western spadefoot toad</name>
    <dbReference type="NCBI Taxonomy" id="61616"/>
    <lineage>
        <taxon>Eukaryota</taxon>
        <taxon>Metazoa</taxon>
        <taxon>Chordata</taxon>
        <taxon>Craniata</taxon>
        <taxon>Vertebrata</taxon>
        <taxon>Euteleostomi</taxon>
        <taxon>Amphibia</taxon>
        <taxon>Batrachia</taxon>
        <taxon>Anura</taxon>
        <taxon>Pelobatoidea</taxon>
        <taxon>Pelobatidae</taxon>
        <taxon>Pelobates</taxon>
    </lineage>
</organism>
<dbReference type="EMBL" id="OW240914">
    <property type="protein sequence ID" value="CAH2277110.1"/>
    <property type="molecule type" value="Genomic_DNA"/>
</dbReference>
<evidence type="ECO:0000313" key="1">
    <source>
        <dbReference type="EMBL" id="CAH2277110.1"/>
    </source>
</evidence>
<sequence>MGNKANDNVPKVMSHTLTRHTSATSCIVPVLFSAAAEPQREILTYALLDTQSDSTFILADLVSKQSVSTKPLQLKLSTMTAVNTVISSQITYGLQMRRFTSKAQVQLRQAYTRDLIPVDKSHIPTKVGHTSSTWKTSYSHFKTAKSDC</sequence>
<keyword evidence="2" id="KW-1185">Reference proteome</keyword>
<dbReference type="PANTHER" id="PTHR47331:SF5">
    <property type="entry name" value="RIBONUCLEASE H"/>
    <property type="match status" value="1"/>
</dbReference>
<protein>
    <submittedName>
        <fullName evidence="1">Uncharacterized protein LOC109198530</fullName>
    </submittedName>
</protein>
<dbReference type="Proteomes" id="UP001295444">
    <property type="component" value="Chromosome 03"/>
</dbReference>
<proteinExistence type="predicted"/>
<gene>
    <name evidence="1" type="ORF">PECUL_23A024941</name>
</gene>
<dbReference type="AlphaFoldDB" id="A0AAD1W1S1"/>
<dbReference type="PANTHER" id="PTHR47331">
    <property type="entry name" value="PHD-TYPE DOMAIN-CONTAINING PROTEIN"/>
    <property type="match status" value="1"/>
</dbReference>
<reference evidence="1" key="1">
    <citation type="submission" date="2022-03" db="EMBL/GenBank/DDBJ databases">
        <authorList>
            <person name="Alioto T."/>
            <person name="Alioto T."/>
            <person name="Gomez Garrido J."/>
        </authorList>
    </citation>
    <scope>NUCLEOTIDE SEQUENCE</scope>
</reference>
<evidence type="ECO:0000313" key="2">
    <source>
        <dbReference type="Proteomes" id="UP001295444"/>
    </source>
</evidence>
<name>A0AAD1W1S1_PELCU</name>
<accession>A0AAD1W1S1</accession>